<comment type="caution">
    <text evidence="3">The sequence shown here is derived from an EMBL/GenBank/DDBJ whole genome shotgun (WGS) entry which is preliminary data.</text>
</comment>
<dbReference type="InterPro" id="IPR036249">
    <property type="entry name" value="Thioredoxin-like_sf"/>
</dbReference>
<dbReference type="InterPro" id="IPR044087">
    <property type="entry name" value="NahD-like"/>
</dbReference>
<dbReference type="CDD" id="cd03022">
    <property type="entry name" value="DsbA_HCCA_Iso"/>
    <property type="match status" value="1"/>
</dbReference>
<keyword evidence="4" id="KW-1185">Reference proteome</keyword>
<evidence type="ECO:0000313" key="4">
    <source>
        <dbReference type="Proteomes" id="UP001143362"/>
    </source>
</evidence>
<gene>
    <name evidence="3" type="ORF">EYC98_08620</name>
</gene>
<dbReference type="EC" id="5.99.1.4" evidence="1"/>
<accession>A0ABT3TGN4</accession>
<dbReference type="EMBL" id="SHNN01000002">
    <property type="protein sequence ID" value="MCX2980926.1"/>
    <property type="molecule type" value="Genomic_DNA"/>
</dbReference>
<organism evidence="3 4">
    <name type="scientific">Candidatus Litorirhabdus singularis</name>
    <dbReference type="NCBI Taxonomy" id="2518993"/>
    <lineage>
        <taxon>Bacteria</taxon>
        <taxon>Pseudomonadati</taxon>
        <taxon>Pseudomonadota</taxon>
        <taxon>Gammaproteobacteria</taxon>
        <taxon>Cellvibrionales</taxon>
        <taxon>Halieaceae</taxon>
        <taxon>Candidatus Litorirhabdus</taxon>
    </lineage>
</organism>
<reference evidence="3" key="1">
    <citation type="submission" date="2019-02" db="EMBL/GenBank/DDBJ databases">
        <authorList>
            <person name="Li S.-H."/>
        </authorList>
    </citation>
    <scope>NUCLEOTIDE SEQUENCE</scope>
    <source>
        <strain evidence="3">IMCC14734</strain>
    </source>
</reference>
<evidence type="ECO:0000256" key="1">
    <source>
        <dbReference type="PIRNR" id="PIRNR006386"/>
    </source>
</evidence>
<dbReference type="InterPro" id="IPR051924">
    <property type="entry name" value="GST_Kappa/NadH"/>
</dbReference>
<dbReference type="PIRSF" id="PIRSF006386">
    <property type="entry name" value="HCCAis_GSTk"/>
    <property type="match status" value="1"/>
</dbReference>
<comment type="catalytic activity">
    <reaction evidence="1">
        <text>2-hydroxychromene-2-carboxylate = (3E)-4-(2-hydroxyphenyl)-2-oxobut-3-enoate</text>
        <dbReference type="Rhea" id="RHEA:27401"/>
        <dbReference type="ChEBI" id="CHEBI:59350"/>
        <dbReference type="ChEBI" id="CHEBI:59353"/>
        <dbReference type="EC" id="5.99.1.4"/>
    </reaction>
</comment>
<proteinExistence type="inferred from homology"/>
<feature type="domain" description="DSBA-like thioredoxin" evidence="2">
    <location>
        <begin position="5"/>
        <end position="196"/>
    </location>
</feature>
<dbReference type="SUPFAM" id="SSF52833">
    <property type="entry name" value="Thioredoxin-like"/>
    <property type="match status" value="1"/>
</dbReference>
<name>A0ABT3TGN4_9GAMM</name>
<evidence type="ECO:0000313" key="3">
    <source>
        <dbReference type="EMBL" id="MCX2980926.1"/>
    </source>
</evidence>
<sequence>MLQPDFIIDVASPNAYLVHKALGAIEKRTGCRFNYVPCLLGGIFKATGNQAPMLAFGDIKGKLAYDQLEMQRFIQQHQLTAFTFNPHFPINTLTLMRGAAAMELQGQDELVQYLDKVLHYMWEEPRNLNDPEILASTLTDAGYDAEALIASTQQPEVKQRLISNTEKAVQRGTFGIPTFYVGDEMFFGKERLGQVELEVTRTR</sequence>
<dbReference type="Proteomes" id="UP001143362">
    <property type="component" value="Unassembled WGS sequence"/>
</dbReference>
<dbReference type="Pfam" id="PF01323">
    <property type="entry name" value="DSBA"/>
    <property type="match status" value="1"/>
</dbReference>
<evidence type="ECO:0000259" key="2">
    <source>
        <dbReference type="Pfam" id="PF01323"/>
    </source>
</evidence>
<dbReference type="PANTHER" id="PTHR42943:SF2">
    <property type="entry name" value="GLUTATHIONE S-TRANSFERASE KAPPA 1"/>
    <property type="match status" value="1"/>
</dbReference>
<protein>
    <recommendedName>
        <fullName evidence="1">2-hydroxychromene-2-carboxylate isomerase</fullName>
        <ecNumber evidence="1">5.99.1.4</ecNumber>
    </recommendedName>
</protein>
<dbReference type="RefSeq" id="WP_279244942.1">
    <property type="nucleotide sequence ID" value="NZ_SHNN01000002.1"/>
</dbReference>
<dbReference type="Gene3D" id="3.40.30.10">
    <property type="entry name" value="Glutaredoxin"/>
    <property type="match status" value="1"/>
</dbReference>
<dbReference type="GO" id="GO:0016853">
    <property type="term" value="F:isomerase activity"/>
    <property type="evidence" value="ECO:0007669"/>
    <property type="project" value="UniProtKB-KW"/>
</dbReference>
<dbReference type="InterPro" id="IPR014440">
    <property type="entry name" value="HCCAis_GSTk"/>
</dbReference>
<keyword evidence="1 3" id="KW-0413">Isomerase</keyword>
<comment type="similarity">
    <text evidence="1">Belongs to the GST superfamily. NadH family.</text>
</comment>
<dbReference type="PANTHER" id="PTHR42943">
    <property type="entry name" value="GLUTATHIONE S-TRANSFERASE KAPPA"/>
    <property type="match status" value="1"/>
</dbReference>
<dbReference type="InterPro" id="IPR001853">
    <property type="entry name" value="DSBA-like_thioredoxin_dom"/>
</dbReference>